<gene>
    <name evidence="6" type="ORF">A2Y62_09010</name>
</gene>
<dbReference type="SUPFAM" id="SSF55073">
    <property type="entry name" value="Nucleotide cyclase"/>
    <property type="match status" value="1"/>
</dbReference>
<dbReference type="Pfam" id="PF00990">
    <property type="entry name" value="GGDEF"/>
    <property type="match status" value="1"/>
</dbReference>
<dbReference type="PROSITE" id="PS50894">
    <property type="entry name" value="HPT"/>
    <property type="match status" value="1"/>
</dbReference>
<dbReference type="CDD" id="cd01949">
    <property type="entry name" value="GGDEF"/>
    <property type="match status" value="1"/>
</dbReference>
<dbReference type="SUPFAM" id="SSF52172">
    <property type="entry name" value="CheY-like"/>
    <property type="match status" value="3"/>
</dbReference>
<dbReference type="GO" id="GO:0005886">
    <property type="term" value="C:plasma membrane"/>
    <property type="evidence" value="ECO:0007669"/>
    <property type="project" value="TreeGrafter"/>
</dbReference>
<keyword evidence="2" id="KW-0597">Phosphoprotein</keyword>
<dbReference type="Gene3D" id="3.30.70.270">
    <property type="match status" value="1"/>
</dbReference>
<evidence type="ECO:0000313" key="6">
    <source>
        <dbReference type="EMBL" id="OGF67079.1"/>
    </source>
</evidence>
<evidence type="ECO:0000256" key="2">
    <source>
        <dbReference type="PROSITE-ProRule" id="PRU00169"/>
    </source>
</evidence>
<dbReference type="SUPFAM" id="SSF47226">
    <property type="entry name" value="Histidine-containing phosphotransfer domain, HPT domain"/>
    <property type="match status" value="1"/>
</dbReference>
<dbReference type="FunFam" id="3.30.70.270:FF:000001">
    <property type="entry name" value="Diguanylate cyclase domain protein"/>
    <property type="match status" value="1"/>
</dbReference>
<feature type="domain" description="HPt" evidence="5">
    <location>
        <begin position="135"/>
        <end position="243"/>
    </location>
</feature>
<evidence type="ECO:0000256" key="1">
    <source>
        <dbReference type="PROSITE-ProRule" id="PRU00110"/>
    </source>
</evidence>
<dbReference type="InterPro" id="IPR008207">
    <property type="entry name" value="Sig_transdc_His_kin_Hpt_dom"/>
</dbReference>
<feature type="domain" description="GGDEF" evidence="4">
    <location>
        <begin position="560"/>
        <end position="690"/>
    </location>
</feature>
<dbReference type="SMART" id="SM00267">
    <property type="entry name" value="GGDEF"/>
    <property type="match status" value="1"/>
</dbReference>
<dbReference type="InterPro" id="IPR050469">
    <property type="entry name" value="Diguanylate_Cyclase"/>
</dbReference>
<dbReference type="SMART" id="SM00448">
    <property type="entry name" value="REC"/>
    <property type="match status" value="3"/>
</dbReference>
<dbReference type="CDD" id="cd00156">
    <property type="entry name" value="REC"/>
    <property type="match status" value="2"/>
</dbReference>
<dbReference type="PROSITE" id="PS50887">
    <property type="entry name" value="GGDEF"/>
    <property type="match status" value="1"/>
</dbReference>
<dbReference type="InterPro" id="IPR001789">
    <property type="entry name" value="Sig_transdc_resp-reg_receiver"/>
</dbReference>
<accession>A0A1F5VUJ2</accession>
<evidence type="ECO:0000313" key="7">
    <source>
        <dbReference type="Proteomes" id="UP000178943"/>
    </source>
</evidence>
<evidence type="ECO:0008006" key="8">
    <source>
        <dbReference type="Google" id="ProtNLM"/>
    </source>
</evidence>
<dbReference type="PANTHER" id="PTHR45138:SF9">
    <property type="entry name" value="DIGUANYLATE CYCLASE DGCM-RELATED"/>
    <property type="match status" value="1"/>
</dbReference>
<dbReference type="EMBL" id="MFGW01000070">
    <property type="protein sequence ID" value="OGF67079.1"/>
    <property type="molecule type" value="Genomic_DNA"/>
</dbReference>
<dbReference type="GO" id="GO:0052621">
    <property type="term" value="F:diguanylate cyclase activity"/>
    <property type="evidence" value="ECO:0007669"/>
    <property type="project" value="TreeGrafter"/>
</dbReference>
<protein>
    <recommendedName>
        <fullName evidence="8">Diguanylate cyclase</fullName>
    </recommendedName>
</protein>
<feature type="modified residue" description="4-aspartylphosphate" evidence="2">
    <location>
        <position position="326"/>
    </location>
</feature>
<dbReference type="Pfam" id="PF01627">
    <property type="entry name" value="Hpt"/>
    <property type="match status" value="1"/>
</dbReference>
<dbReference type="Pfam" id="PF00072">
    <property type="entry name" value="Response_reg"/>
    <property type="match status" value="3"/>
</dbReference>
<dbReference type="InterPro" id="IPR036641">
    <property type="entry name" value="HPT_dom_sf"/>
</dbReference>
<feature type="modified residue" description="4-aspartylphosphate" evidence="2">
    <location>
        <position position="53"/>
    </location>
</feature>
<sequence>MKKKILIIDDEVKIAELIKLFLEQEGYRAVIAYNGLMGYQLISEENPDLILADMLLPGIPGLELCRKVKFSTEFRHIPVILMTAVYKKLTYQLEARKYGANDFLEKPFELPQLLEKIQKFLPPTVDAEITPEEILEQKLLEIGKDYLAGLPAKIEQLNALKENLMPETYQEDSLRSAHAIAHSLAGSSATFGFEKLSQLAGPLNDLLDSILQSGAPPSPDQNAQIITLLNNITQTSENYLQNLSEYTQKQIDTEQSTRTQRKIISAAQKHEQVLPKTIYLMSKDEDLIHYLSIQLEHYAFKVIHFEDCETLKNKLKEQIPEAIIMDMDSVKSAEACEEITKLLPSHPEKKNPCIALSSTGDISTRLSAIKTGAVAFFLKPVNAGDIIDKLNALAAPLSRQEPYRVLIIEDETIVSSYYQSILQEAGMIIKTTDEPLKIIEILAEHSPDLILMDLYMPDINGFELASVVRQHEEYTSIPIVFLSVEKNLEKQLTALNYGGDDFLVKPVQPRHLVSTIISRIQRSHAVRALIIKDSLSGLLNHITLREHLHLEVKRAAREKDILSFAMIDIDNFKTVNDTHGHLAGDLILKSLANLLKRRVRETDILGRYGGDEYAVIFPKTEGRMAAEIIDLIRHDFADMLHRFNNAEIYVTFSCGVASLISGMDAIKLNEEADKALYKAKQNGKNQTVLL</sequence>
<evidence type="ECO:0000259" key="4">
    <source>
        <dbReference type="PROSITE" id="PS50887"/>
    </source>
</evidence>
<feature type="domain" description="Response regulatory" evidence="3">
    <location>
        <begin position="277"/>
        <end position="394"/>
    </location>
</feature>
<dbReference type="InterPro" id="IPR029787">
    <property type="entry name" value="Nucleotide_cyclase"/>
</dbReference>
<comment type="caution">
    <text evidence="6">The sequence shown here is derived from an EMBL/GenBank/DDBJ whole genome shotgun (WGS) entry which is preliminary data.</text>
</comment>
<feature type="domain" description="Response regulatory" evidence="3">
    <location>
        <begin position="4"/>
        <end position="121"/>
    </location>
</feature>
<dbReference type="GO" id="GO:1902201">
    <property type="term" value="P:negative regulation of bacterial-type flagellum-dependent cell motility"/>
    <property type="evidence" value="ECO:0007669"/>
    <property type="project" value="TreeGrafter"/>
</dbReference>
<evidence type="ECO:0000259" key="5">
    <source>
        <dbReference type="PROSITE" id="PS50894"/>
    </source>
</evidence>
<feature type="modified residue" description="Phosphohistidine" evidence="1">
    <location>
        <position position="182"/>
    </location>
</feature>
<dbReference type="InterPro" id="IPR043128">
    <property type="entry name" value="Rev_trsase/Diguanyl_cyclase"/>
</dbReference>
<dbReference type="STRING" id="1817863.A2Y62_09010"/>
<dbReference type="GO" id="GO:0000160">
    <property type="term" value="P:phosphorelay signal transduction system"/>
    <property type="evidence" value="ECO:0007669"/>
    <property type="project" value="InterPro"/>
</dbReference>
<dbReference type="Gene3D" id="1.20.120.160">
    <property type="entry name" value="HPT domain"/>
    <property type="match status" value="1"/>
</dbReference>
<feature type="modified residue" description="4-aspartylphosphate" evidence="2">
    <location>
        <position position="453"/>
    </location>
</feature>
<dbReference type="Gene3D" id="3.40.50.2300">
    <property type="match status" value="3"/>
</dbReference>
<reference evidence="6 7" key="1">
    <citation type="journal article" date="2016" name="Nat. Commun.">
        <title>Thousands of microbial genomes shed light on interconnected biogeochemical processes in an aquifer system.</title>
        <authorList>
            <person name="Anantharaman K."/>
            <person name="Brown C.T."/>
            <person name="Hug L.A."/>
            <person name="Sharon I."/>
            <person name="Castelle C.J."/>
            <person name="Probst A.J."/>
            <person name="Thomas B.C."/>
            <person name="Singh A."/>
            <person name="Wilkins M.J."/>
            <person name="Karaoz U."/>
            <person name="Brodie E.L."/>
            <person name="Williams K.H."/>
            <person name="Hubbard S.S."/>
            <person name="Banfield J.F."/>
        </authorList>
    </citation>
    <scope>NUCLEOTIDE SEQUENCE [LARGE SCALE GENOMIC DNA]</scope>
</reference>
<proteinExistence type="predicted"/>
<dbReference type="InterPro" id="IPR000160">
    <property type="entry name" value="GGDEF_dom"/>
</dbReference>
<dbReference type="GO" id="GO:0043709">
    <property type="term" value="P:cell adhesion involved in single-species biofilm formation"/>
    <property type="evidence" value="ECO:0007669"/>
    <property type="project" value="TreeGrafter"/>
</dbReference>
<evidence type="ECO:0000259" key="3">
    <source>
        <dbReference type="PROSITE" id="PS50110"/>
    </source>
</evidence>
<dbReference type="NCBIfam" id="TIGR00254">
    <property type="entry name" value="GGDEF"/>
    <property type="match status" value="1"/>
</dbReference>
<dbReference type="PROSITE" id="PS50110">
    <property type="entry name" value="RESPONSE_REGULATORY"/>
    <property type="match status" value="3"/>
</dbReference>
<dbReference type="PANTHER" id="PTHR45138">
    <property type="entry name" value="REGULATORY COMPONENTS OF SENSORY TRANSDUCTION SYSTEM"/>
    <property type="match status" value="1"/>
</dbReference>
<name>A0A1F5VUJ2_9BACT</name>
<dbReference type="AlphaFoldDB" id="A0A1F5VUJ2"/>
<dbReference type="Proteomes" id="UP000178943">
    <property type="component" value="Unassembled WGS sequence"/>
</dbReference>
<feature type="domain" description="Response regulatory" evidence="3">
    <location>
        <begin position="404"/>
        <end position="520"/>
    </location>
</feature>
<organism evidence="6 7">
    <name type="scientific">Candidatus Fischerbacteria bacterium RBG_13_37_8</name>
    <dbReference type="NCBI Taxonomy" id="1817863"/>
    <lineage>
        <taxon>Bacteria</taxon>
        <taxon>Candidatus Fischeribacteriota</taxon>
    </lineage>
</organism>
<dbReference type="InterPro" id="IPR011006">
    <property type="entry name" value="CheY-like_superfamily"/>
</dbReference>
<dbReference type="CDD" id="cd17574">
    <property type="entry name" value="REC_OmpR"/>
    <property type="match status" value="1"/>
</dbReference>